<accession>A0A1N7MQU8</accession>
<evidence type="ECO:0000313" key="2">
    <source>
        <dbReference type="EMBL" id="SIS88398.1"/>
    </source>
</evidence>
<evidence type="ECO:0000256" key="1">
    <source>
        <dbReference type="SAM" id="SignalP"/>
    </source>
</evidence>
<proteinExistence type="predicted"/>
<sequence length="161" mass="19342">MKNYKIFYLLLLILFSFQSCIEDNRITENCNEAYITYVDLYENNDMFIPINKVDLINNFLIEVEKNNFQKTKKDLEYYYLSLIIDYQINNGLIPDNLSTSQYHSIYKEFKFSGSQNPFNYFSKLIPYYHIIQDCIETNKHYDDPSDPFNKHQVYLNAKAKI</sequence>
<evidence type="ECO:0000313" key="3">
    <source>
        <dbReference type="Proteomes" id="UP000186026"/>
    </source>
</evidence>
<protein>
    <recommendedName>
        <fullName evidence="4">Lipoprotein</fullName>
    </recommendedName>
</protein>
<keyword evidence="3" id="KW-1185">Reference proteome</keyword>
<dbReference type="AlphaFoldDB" id="A0A1N7MQU8"/>
<dbReference type="EMBL" id="FTOP01000007">
    <property type="protein sequence ID" value="SIS88398.1"/>
    <property type="molecule type" value="Genomic_DNA"/>
</dbReference>
<keyword evidence="1" id="KW-0732">Signal</keyword>
<dbReference type="Proteomes" id="UP000186026">
    <property type="component" value="Unassembled WGS sequence"/>
</dbReference>
<organism evidence="2 3">
    <name type="scientific">Belliella pelovolcani</name>
    <dbReference type="NCBI Taxonomy" id="529505"/>
    <lineage>
        <taxon>Bacteria</taxon>
        <taxon>Pseudomonadati</taxon>
        <taxon>Bacteroidota</taxon>
        <taxon>Cytophagia</taxon>
        <taxon>Cytophagales</taxon>
        <taxon>Cyclobacteriaceae</taxon>
        <taxon>Belliella</taxon>
    </lineage>
</organism>
<gene>
    <name evidence="2" type="ORF">SAMN05421761_10744</name>
</gene>
<feature type="signal peptide" evidence="1">
    <location>
        <begin position="1"/>
        <end position="21"/>
    </location>
</feature>
<evidence type="ECO:0008006" key="4">
    <source>
        <dbReference type="Google" id="ProtNLM"/>
    </source>
</evidence>
<name>A0A1N7MQU8_9BACT</name>
<dbReference type="RefSeq" id="WP_076500895.1">
    <property type="nucleotide sequence ID" value="NZ_FTOP01000007.1"/>
</dbReference>
<reference evidence="3" key="1">
    <citation type="submission" date="2017-01" db="EMBL/GenBank/DDBJ databases">
        <authorList>
            <person name="Varghese N."/>
            <person name="Submissions S."/>
        </authorList>
    </citation>
    <scope>NUCLEOTIDE SEQUENCE [LARGE SCALE GENOMIC DNA]</scope>
    <source>
        <strain evidence="3">DSM 46698</strain>
    </source>
</reference>
<dbReference type="PROSITE" id="PS51257">
    <property type="entry name" value="PROKAR_LIPOPROTEIN"/>
    <property type="match status" value="1"/>
</dbReference>
<feature type="chain" id="PRO_5013292280" description="Lipoprotein" evidence="1">
    <location>
        <begin position="22"/>
        <end position="161"/>
    </location>
</feature>